<keyword evidence="3" id="KW-1185">Reference proteome</keyword>
<evidence type="ECO:0000256" key="1">
    <source>
        <dbReference type="SAM" id="MobiDB-lite"/>
    </source>
</evidence>
<evidence type="ECO:0000313" key="3">
    <source>
        <dbReference type="Proteomes" id="UP000605970"/>
    </source>
</evidence>
<proteinExistence type="predicted"/>
<gene>
    <name evidence="2" type="ORF">Mgra_00004781</name>
</gene>
<feature type="compositionally biased region" description="Acidic residues" evidence="1">
    <location>
        <begin position="71"/>
        <end position="80"/>
    </location>
</feature>
<dbReference type="EMBL" id="JABEBT010000037">
    <property type="protein sequence ID" value="KAF7635869.1"/>
    <property type="molecule type" value="Genomic_DNA"/>
</dbReference>
<feature type="compositionally biased region" description="Low complexity" evidence="1">
    <location>
        <begin position="52"/>
        <end position="61"/>
    </location>
</feature>
<protein>
    <submittedName>
        <fullName evidence="2">Uncharacterized protein</fullName>
    </submittedName>
</protein>
<comment type="caution">
    <text evidence="2">The sequence shown here is derived from an EMBL/GenBank/DDBJ whole genome shotgun (WGS) entry which is preliminary data.</text>
</comment>
<evidence type="ECO:0000313" key="2">
    <source>
        <dbReference type="EMBL" id="KAF7635869.1"/>
    </source>
</evidence>
<feature type="region of interest" description="Disordered" evidence="1">
    <location>
        <begin position="44"/>
        <end position="98"/>
    </location>
</feature>
<name>A0A8S9ZRV0_9BILA</name>
<reference evidence="2" key="1">
    <citation type="journal article" date="2020" name="Ecol. Evol.">
        <title>Genome structure and content of the rice root-knot nematode (Meloidogyne graminicola).</title>
        <authorList>
            <person name="Phan N.T."/>
            <person name="Danchin E.G.J."/>
            <person name="Klopp C."/>
            <person name="Perfus-Barbeoch L."/>
            <person name="Kozlowski D.K."/>
            <person name="Koutsovoulos G.D."/>
            <person name="Lopez-Roques C."/>
            <person name="Bouchez O."/>
            <person name="Zahm M."/>
            <person name="Besnard G."/>
            <person name="Bellafiore S."/>
        </authorList>
    </citation>
    <scope>NUCLEOTIDE SEQUENCE</scope>
    <source>
        <strain evidence="2">VN-18</strain>
    </source>
</reference>
<dbReference type="AlphaFoldDB" id="A0A8S9ZRV0"/>
<sequence length="98" mass="11094">MDMENFENGKIIPSQIRNFTVKDFGNSNEAKIELSKPHEELSIHGGRNLFIGNSSGSSSNKNRSRKRNDDNESNEPENCDELPPRQQRRNDGSSESDN</sequence>
<organism evidence="2 3">
    <name type="scientific">Meloidogyne graminicola</name>
    <dbReference type="NCBI Taxonomy" id="189291"/>
    <lineage>
        <taxon>Eukaryota</taxon>
        <taxon>Metazoa</taxon>
        <taxon>Ecdysozoa</taxon>
        <taxon>Nematoda</taxon>
        <taxon>Chromadorea</taxon>
        <taxon>Rhabditida</taxon>
        <taxon>Tylenchina</taxon>
        <taxon>Tylenchomorpha</taxon>
        <taxon>Tylenchoidea</taxon>
        <taxon>Meloidogynidae</taxon>
        <taxon>Meloidogyninae</taxon>
        <taxon>Meloidogyne</taxon>
    </lineage>
</organism>
<dbReference type="Proteomes" id="UP000605970">
    <property type="component" value="Unassembled WGS sequence"/>
</dbReference>
<accession>A0A8S9ZRV0</accession>